<dbReference type="InterPro" id="IPR042089">
    <property type="entry name" value="Peptidase_M13_dom_2"/>
</dbReference>
<dbReference type="PRINTS" id="PR00786">
    <property type="entry name" value="NEPRILYSIN"/>
</dbReference>
<proteinExistence type="predicted"/>
<dbReference type="InterPro" id="IPR008753">
    <property type="entry name" value="Peptidase_M13_N"/>
</dbReference>
<dbReference type="Pfam" id="PF01431">
    <property type="entry name" value="Peptidase_M13"/>
    <property type="match status" value="1"/>
</dbReference>
<dbReference type="GO" id="GO:0016485">
    <property type="term" value="P:protein processing"/>
    <property type="evidence" value="ECO:0007669"/>
    <property type="project" value="TreeGrafter"/>
</dbReference>
<dbReference type="PANTHER" id="PTHR11733">
    <property type="entry name" value="ZINC METALLOPROTEASE FAMILY M13 NEPRILYSIN-RELATED"/>
    <property type="match status" value="1"/>
</dbReference>
<dbReference type="PROSITE" id="PS51257">
    <property type="entry name" value="PROKAR_LIPOPROTEIN"/>
    <property type="match status" value="1"/>
</dbReference>
<evidence type="ECO:0000259" key="7">
    <source>
        <dbReference type="Pfam" id="PF01431"/>
    </source>
</evidence>
<keyword evidence="10" id="KW-1185">Reference proteome</keyword>
<keyword evidence="5" id="KW-0862">Zinc</keyword>
<dbReference type="Gene3D" id="3.40.390.10">
    <property type="entry name" value="Collagenase (Catalytic Domain)"/>
    <property type="match status" value="1"/>
</dbReference>
<evidence type="ECO:0000256" key="3">
    <source>
        <dbReference type="ARBA" id="ARBA00022723"/>
    </source>
</evidence>
<reference evidence="9 10" key="1">
    <citation type="submission" date="2019-10" db="EMBL/GenBank/DDBJ databases">
        <title>New species of Slilvanegrellaceae.</title>
        <authorList>
            <person name="Pitt A."/>
            <person name="Hahn M.W."/>
        </authorList>
    </citation>
    <scope>NUCLEOTIDE SEQUENCE [LARGE SCALE GENOMIC DNA]</scope>
    <source>
        <strain evidence="9 10">SP-Ram-0.45-NSY-1</strain>
    </source>
</reference>
<dbReference type="Gene3D" id="1.10.1380.10">
    <property type="entry name" value="Neutral endopeptidase , domain2"/>
    <property type="match status" value="1"/>
</dbReference>
<dbReference type="EMBL" id="WFLM01000005">
    <property type="protein sequence ID" value="KAB8036904.1"/>
    <property type="molecule type" value="Genomic_DNA"/>
</dbReference>
<dbReference type="AlphaFoldDB" id="A0A6N6VPE3"/>
<evidence type="ECO:0000256" key="5">
    <source>
        <dbReference type="ARBA" id="ARBA00022833"/>
    </source>
</evidence>
<evidence type="ECO:0000256" key="6">
    <source>
        <dbReference type="ARBA" id="ARBA00023049"/>
    </source>
</evidence>
<dbReference type="InterPro" id="IPR000718">
    <property type="entry name" value="Peptidase_M13"/>
</dbReference>
<dbReference type="RefSeq" id="WP_153421319.1">
    <property type="nucleotide sequence ID" value="NZ_WFLM01000005.1"/>
</dbReference>
<dbReference type="Pfam" id="PF05649">
    <property type="entry name" value="Peptidase_M13_N"/>
    <property type="match status" value="1"/>
</dbReference>
<comment type="cofactor">
    <cofactor evidence="1">
        <name>Zn(2+)</name>
        <dbReference type="ChEBI" id="CHEBI:29105"/>
    </cofactor>
</comment>
<dbReference type="PROSITE" id="PS51885">
    <property type="entry name" value="NEPRILYSIN"/>
    <property type="match status" value="1"/>
</dbReference>
<evidence type="ECO:0000313" key="10">
    <source>
        <dbReference type="Proteomes" id="UP000437748"/>
    </source>
</evidence>
<dbReference type="Proteomes" id="UP000437748">
    <property type="component" value="Unassembled WGS sequence"/>
</dbReference>
<gene>
    <name evidence="9" type="ORF">GCL60_13755</name>
</gene>
<dbReference type="SUPFAM" id="SSF55486">
    <property type="entry name" value="Metalloproteases ('zincins'), catalytic domain"/>
    <property type="match status" value="1"/>
</dbReference>
<keyword evidence="3" id="KW-0479">Metal-binding</keyword>
<evidence type="ECO:0000256" key="2">
    <source>
        <dbReference type="ARBA" id="ARBA00022670"/>
    </source>
</evidence>
<protein>
    <recommendedName>
        <fullName evidence="11">M13 family peptidase</fullName>
    </recommendedName>
</protein>
<feature type="domain" description="Peptidase M13 N-terminal" evidence="8">
    <location>
        <begin position="57"/>
        <end position="424"/>
    </location>
</feature>
<evidence type="ECO:0008006" key="11">
    <source>
        <dbReference type="Google" id="ProtNLM"/>
    </source>
</evidence>
<comment type="caution">
    <text evidence="9">The sequence shown here is derived from an EMBL/GenBank/DDBJ whole genome shotgun (WGS) entry which is preliminary data.</text>
</comment>
<dbReference type="GO" id="GO:0046872">
    <property type="term" value="F:metal ion binding"/>
    <property type="evidence" value="ECO:0007669"/>
    <property type="project" value="UniProtKB-KW"/>
</dbReference>
<organism evidence="9 10">
    <name type="scientific">Silvanigrella paludirubra</name>
    <dbReference type="NCBI Taxonomy" id="2499159"/>
    <lineage>
        <taxon>Bacteria</taxon>
        <taxon>Pseudomonadati</taxon>
        <taxon>Bdellovibrionota</taxon>
        <taxon>Oligoflexia</taxon>
        <taxon>Silvanigrellales</taxon>
        <taxon>Silvanigrellaceae</taxon>
        <taxon>Silvanigrella</taxon>
    </lineage>
</organism>
<feature type="domain" description="Peptidase M13 C-terminal" evidence="7">
    <location>
        <begin position="481"/>
        <end position="664"/>
    </location>
</feature>
<evidence type="ECO:0000259" key="8">
    <source>
        <dbReference type="Pfam" id="PF05649"/>
    </source>
</evidence>
<keyword evidence="4" id="KW-0378">Hydrolase</keyword>
<accession>A0A6N6VPE3</accession>
<dbReference type="GO" id="GO:0005886">
    <property type="term" value="C:plasma membrane"/>
    <property type="evidence" value="ECO:0007669"/>
    <property type="project" value="TreeGrafter"/>
</dbReference>
<dbReference type="OrthoDB" id="4649316at2"/>
<dbReference type="InterPro" id="IPR024079">
    <property type="entry name" value="MetalloPept_cat_dom_sf"/>
</dbReference>
<dbReference type="CDD" id="cd08662">
    <property type="entry name" value="M13"/>
    <property type="match status" value="1"/>
</dbReference>
<keyword evidence="6" id="KW-0482">Metalloprotease</keyword>
<keyword evidence="2" id="KW-0645">Protease</keyword>
<evidence type="ECO:0000313" key="9">
    <source>
        <dbReference type="EMBL" id="KAB8036904.1"/>
    </source>
</evidence>
<sequence>MSTKLKKLFLILPLIILSCNKKNESFIYENQNNNIQIDSIKLNNNNFLTHLNKDVSPCTNFYEYVCSEEEKKYKLSNNKSGLYIGIDKAETKVKEQRKQYLKSLIKQKVLNNRNKTLKDFYQSCLNTNLREFESKTYIENYLNNLSFYDKNKMLDHLFQESIYSNMNLIKILEVPNKKNNKVKDLLFYHELPLMNKIFYENKDLLDDYKILIEQLFNTLKINDSSHHANFIIDFERKISKIYPQNISQIYYNSDISIERSILLNKYSNLYFNKILNKIPNHINLNIISEEVFLLMNDIFERASTSELFALSVWYKLNDEELVKFSLPIFYSKLKEFKNKYFGSSLENLSIENECTNIAENFFGKNIEYEISKNYYKNFSNNKIVNMIDQIKKEYISALKKNNWLSENSKNKAEIKLNKMKFQIVRPNNVTDWNLENLINIDVNQYYLNILKLKERNFKKLINEINHEIINTKWQMSPLNANAYYDQRANQFIILLGILQPPFYDVHFSENLNYGGIGVVIAHEIAHSIDNYGANYDEIGNYNPWMSDLDQEKFKTKSEKFVNFFNNSGVNAVKTLSENLSDFNALRFSYKAAKIHEKDISVKKDFFIQSAKIFCAVYSPLEKENLLKNSNYSPPDFRVNNQMKLSKEFSSVFSCKKEDPLYFYKENISNFW</sequence>
<evidence type="ECO:0000256" key="4">
    <source>
        <dbReference type="ARBA" id="ARBA00022801"/>
    </source>
</evidence>
<evidence type="ECO:0000256" key="1">
    <source>
        <dbReference type="ARBA" id="ARBA00001947"/>
    </source>
</evidence>
<dbReference type="InterPro" id="IPR018497">
    <property type="entry name" value="Peptidase_M13_C"/>
</dbReference>
<dbReference type="PANTHER" id="PTHR11733:SF208">
    <property type="entry name" value="PEPTIDASE M13 C-TERMINAL DOMAIN-CONTAINING PROTEIN"/>
    <property type="match status" value="1"/>
</dbReference>
<name>A0A6N6VPE3_9BACT</name>
<dbReference type="GO" id="GO:0004222">
    <property type="term" value="F:metalloendopeptidase activity"/>
    <property type="evidence" value="ECO:0007669"/>
    <property type="project" value="InterPro"/>
</dbReference>